<dbReference type="OrthoDB" id="5404323at2759"/>
<reference evidence="2 3" key="1">
    <citation type="submission" date="2019-04" db="EMBL/GenBank/DDBJ databases">
        <title>Friends and foes A comparative genomics studyof 23 Aspergillus species from section Flavi.</title>
        <authorList>
            <consortium name="DOE Joint Genome Institute"/>
            <person name="Kjaerbolling I."/>
            <person name="Vesth T."/>
            <person name="Frisvad J.C."/>
            <person name="Nybo J.L."/>
            <person name="Theobald S."/>
            <person name="Kildgaard S."/>
            <person name="Isbrandt T."/>
            <person name="Kuo A."/>
            <person name="Sato A."/>
            <person name="Lyhne E.K."/>
            <person name="Kogle M.E."/>
            <person name="Wiebenga A."/>
            <person name="Kun R.S."/>
            <person name="Lubbers R.J."/>
            <person name="Makela M.R."/>
            <person name="Barry K."/>
            <person name="Chovatia M."/>
            <person name="Clum A."/>
            <person name="Daum C."/>
            <person name="Haridas S."/>
            <person name="He G."/>
            <person name="LaButti K."/>
            <person name="Lipzen A."/>
            <person name="Mondo S."/>
            <person name="Riley R."/>
            <person name="Salamov A."/>
            <person name="Simmons B.A."/>
            <person name="Magnuson J.K."/>
            <person name="Henrissat B."/>
            <person name="Mortensen U.H."/>
            <person name="Larsen T.O."/>
            <person name="Devries R.P."/>
            <person name="Grigoriev I.V."/>
            <person name="Machida M."/>
            <person name="Baker S.E."/>
            <person name="Andersen M.R."/>
        </authorList>
    </citation>
    <scope>NUCLEOTIDE SEQUENCE [LARGE SCALE GENOMIC DNA]</scope>
    <source>
        <strain evidence="2 3">IBT 29228</strain>
    </source>
</reference>
<dbReference type="AlphaFoldDB" id="A0A5N7B4Y4"/>
<gene>
    <name evidence="2" type="ORF">BDV26DRAFT_231710</name>
</gene>
<evidence type="ECO:0000313" key="3">
    <source>
        <dbReference type="Proteomes" id="UP000326198"/>
    </source>
</evidence>
<name>A0A5N7B4Y4_9EURO</name>
<accession>A0A5N7B4Y4</accession>
<feature type="region of interest" description="Disordered" evidence="1">
    <location>
        <begin position="18"/>
        <end position="37"/>
    </location>
</feature>
<proteinExistence type="predicted"/>
<protein>
    <submittedName>
        <fullName evidence="2">Uncharacterized protein</fullName>
    </submittedName>
</protein>
<organism evidence="2 3">
    <name type="scientific">Aspergillus bertholletiae</name>
    <dbReference type="NCBI Taxonomy" id="1226010"/>
    <lineage>
        <taxon>Eukaryota</taxon>
        <taxon>Fungi</taxon>
        <taxon>Dikarya</taxon>
        <taxon>Ascomycota</taxon>
        <taxon>Pezizomycotina</taxon>
        <taxon>Eurotiomycetes</taxon>
        <taxon>Eurotiomycetidae</taxon>
        <taxon>Eurotiales</taxon>
        <taxon>Aspergillaceae</taxon>
        <taxon>Aspergillus</taxon>
        <taxon>Aspergillus subgen. Circumdati</taxon>
    </lineage>
</organism>
<feature type="compositionally biased region" description="Polar residues" evidence="1">
    <location>
        <begin position="19"/>
        <end position="37"/>
    </location>
</feature>
<evidence type="ECO:0000256" key="1">
    <source>
        <dbReference type="SAM" id="MobiDB-lite"/>
    </source>
</evidence>
<sequence length="393" mass="44531">MLRPAAVNQLLFSDGQHESLASSRVNRSHPTTKQSLRMKTSYQLAQPPMYTYHRRLKTRPRLLFQFQQISHTPRPVPIVDVLLSGVALRGVTCNFPTIFRDKRRLGSNDLTVMVSEFTDWNPGSVKENGDHREAIATISQLYRDNGILAMKAEISLIDGRVLEATPLSNGSYEFLTYTEDGPQIFRWVLRTKVNPVSAPIGLAPQEDSKRFIFSMINAKTRRHPVLATLTRNCLEVFTEYSMPRPSSVKSWVSSSTDTNEPLDQRALVDDNMRTLIIVTSAWVAFRECWSYNLTYEEPVSIPISKWYRYGKRASRTASRAETEHSRGSVLALQTNLLQHTSTRPHTLSPTSNCVSLPTRSFLKPSKYGDFLKHSISIGSDFVGRATHRLVSNI</sequence>
<keyword evidence="3" id="KW-1185">Reference proteome</keyword>
<dbReference type="EMBL" id="ML736237">
    <property type="protein sequence ID" value="KAE8376596.1"/>
    <property type="molecule type" value="Genomic_DNA"/>
</dbReference>
<evidence type="ECO:0000313" key="2">
    <source>
        <dbReference type="EMBL" id="KAE8376596.1"/>
    </source>
</evidence>
<dbReference type="Proteomes" id="UP000326198">
    <property type="component" value="Unassembled WGS sequence"/>
</dbReference>